<evidence type="ECO:0000256" key="3">
    <source>
        <dbReference type="ARBA" id="ARBA00023157"/>
    </source>
</evidence>
<evidence type="ECO:0000256" key="4">
    <source>
        <dbReference type="ARBA" id="ARBA00023277"/>
    </source>
</evidence>
<dbReference type="GO" id="GO:0005576">
    <property type="term" value="C:extracellular region"/>
    <property type="evidence" value="ECO:0007669"/>
    <property type="project" value="InterPro"/>
</dbReference>
<keyword evidence="5" id="KW-0624">Polysaccharide degradation</keyword>
<reference evidence="9" key="1">
    <citation type="submission" date="2023-02" db="EMBL/GenBank/DDBJ databases">
        <authorList>
            <person name="Palmer J.M."/>
        </authorList>
    </citation>
    <scope>NUCLEOTIDE SEQUENCE</scope>
    <source>
        <strain evidence="9">FW57</strain>
    </source>
</reference>
<dbReference type="SMART" id="SM01110">
    <property type="entry name" value="Cutinase"/>
    <property type="match status" value="1"/>
</dbReference>
<feature type="compositionally biased region" description="Gly residues" evidence="6">
    <location>
        <begin position="248"/>
        <end position="257"/>
    </location>
</feature>
<protein>
    <recommendedName>
        <fullName evidence="8">CBM1 domain-containing protein</fullName>
    </recommendedName>
</protein>
<feature type="signal peptide" evidence="7">
    <location>
        <begin position="1"/>
        <end position="21"/>
    </location>
</feature>
<sequence length="315" mass="31720">MWPTPKIAFLLMAAHSLLVSGSPVDADALDAALLAKRQCPEIQIFGARETTAPAGYGTAGTVVNLVLGAYPGAQAQAISYPACGGQSSCGGTAYGDSARQGTAAVASAVNSFNQRCPNSKIVLVGYSQGGQIMDNAVCGGPDTGSSITTTAPPINAQALNQIKAVIEMGSPRFVAGLSYNVGTCTAQGFAARPRGYVCGSNSASKMKSYCDSTDPYCCTGNDANSHQQYGNKYGQQALAFIKTQLSSSGGGNTGGGNTTPTTTASNPGSTSGSGNGGGSCSALWGQCGGQGWTGPTCCSQGTCKASNQWYSQCLN</sequence>
<dbReference type="Pfam" id="PF00734">
    <property type="entry name" value="CBM_1"/>
    <property type="match status" value="1"/>
</dbReference>
<evidence type="ECO:0000313" key="9">
    <source>
        <dbReference type="EMBL" id="KAG7284566.1"/>
    </source>
</evidence>
<evidence type="ECO:0000259" key="8">
    <source>
        <dbReference type="PROSITE" id="PS51164"/>
    </source>
</evidence>
<dbReference type="Gene3D" id="3.40.50.1820">
    <property type="entry name" value="alpha/beta hydrolase"/>
    <property type="match status" value="1"/>
</dbReference>
<dbReference type="PANTHER" id="PTHR33630">
    <property type="entry name" value="CUTINASE RV1984C-RELATED-RELATED"/>
    <property type="match status" value="1"/>
</dbReference>
<evidence type="ECO:0000256" key="5">
    <source>
        <dbReference type="ARBA" id="ARBA00023326"/>
    </source>
</evidence>
<dbReference type="SMART" id="SM00236">
    <property type="entry name" value="fCBD"/>
    <property type="match status" value="1"/>
</dbReference>
<evidence type="ECO:0000256" key="7">
    <source>
        <dbReference type="SAM" id="SignalP"/>
    </source>
</evidence>
<dbReference type="InterPro" id="IPR000254">
    <property type="entry name" value="CBD"/>
</dbReference>
<organism evidence="9 10">
    <name type="scientific">Staphylotrichum longicolle</name>
    <dbReference type="NCBI Taxonomy" id="669026"/>
    <lineage>
        <taxon>Eukaryota</taxon>
        <taxon>Fungi</taxon>
        <taxon>Dikarya</taxon>
        <taxon>Ascomycota</taxon>
        <taxon>Pezizomycotina</taxon>
        <taxon>Sordariomycetes</taxon>
        <taxon>Sordariomycetidae</taxon>
        <taxon>Sordariales</taxon>
        <taxon>Chaetomiaceae</taxon>
        <taxon>Staphylotrichum</taxon>
    </lineage>
</organism>
<dbReference type="SUPFAM" id="SSF57180">
    <property type="entry name" value="Cellulose-binding domain"/>
    <property type="match status" value="1"/>
</dbReference>
<evidence type="ECO:0000256" key="2">
    <source>
        <dbReference type="ARBA" id="ARBA00022801"/>
    </source>
</evidence>
<feature type="compositionally biased region" description="Low complexity" evidence="6">
    <location>
        <begin position="258"/>
        <end position="270"/>
    </location>
</feature>
<dbReference type="InterPro" id="IPR029058">
    <property type="entry name" value="AB_hydrolase_fold"/>
</dbReference>
<dbReference type="PANTHER" id="PTHR33630:SF13">
    <property type="entry name" value="ACETYLXYLAN ESTERASE"/>
    <property type="match status" value="1"/>
</dbReference>
<evidence type="ECO:0000256" key="1">
    <source>
        <dbReference type="ARBA" id="ARBA00022729"/>
    </source>
</evidence>
<comment type="caution">
    <text evidence="9">The sequence shown here is derived from an EMBL/GenBank/DDBJ whole genome shotgun (WGS) entry which is preliminary data.</text>
</comment>
<feature type="domain" description="CBM1" evidence="8">
    <location>
        <begin position="279"/>
        <end position="314"/>
    </location>
</feature>
<dbReference type="GO" id="GO:0000272">
    <property type="term" value="P:polysaccharide catabolic process"/>
    <property type="evidence" value="ECO:0007669"/>
    <property type="project" value="UniProtKB-KW"/>
</dbReference>
<dbReference type="PROSITE" id="PS00562">
    <property type="entry name" value="CBM1_1"/>
    <property type="match status" value="1"/>
</dbReference>
<gene>
    <name evidence="9" type="ORF">NEMBOFW57_010944</name>
</gene>
<dbReference type="EMBL" id="JAHCVI010000006">
    <property type="protein sequence ID" value="KAG7284566.1"/>
    <property type="molecule type" value="Genomic_DNA"/>
</dbReference>
<keyword evidence="1 7" id="KW-0732">Signal</keyword>
<dbReference type="PROSITE" id="PS51164">
    <property type="entry name" value="CBM1_2"/>
    <property type="match status" value="1"/>
</dbReference>
<keyword evidence="10" id="KW-1185">Reference proteome</keyword>
<name>A0AAD4HV76_9PEZI</name>
<dbReference type="GO" id="GO:0030248">
    <property type="term" value="F:cellulose binding"/>
    <property type="evidence" value="ECO:0007669"/>
    <property type="project" value="InterPro"/>
</dbReference>
<keyword evidence="2" id="KW-0378">Hydrolase</keyword>
<evidence type="ECO:0000313" key="10">
    <source>
        <dbReference type="Proteomes" id="UP001197093"/>
    </source>
</evidence>
<proteinExistence type="predicted"/>
<feature type="region of interest" description="Disordered" evidence="6">
    <location>
        <begin position="248"/>
        <end position="270"/>
    </location>
</feature>
<dbReference type="Pfam" id="PF01083">
    <property type="entry name" value="Cutinase"/>
    <property type="match status" value="1"/>
</dbReference>
<feature type="chain" id="PRO_5042053839" description="CBM1 domain-containing protein" evidence="7">
    <location>
        <begin position="22"/>
        <end position="315"/>
    </location>
</feature>
<keyword evidence="4" id="KW-0119">Carbohydrate metabolism</keyword>
<accession>A0AAD4HV76</accession>
<dbReference type="AlphaFoldDB" id="A0AAD4HV76"/>
<dbReference type="InterPro" id="IPR035971">
    <property type="entry name" value="CBD_sf"/>
</dbReference>
<evidence type="ECO:0000256" key="6">
    <source>
        <dbReference type="SAM" id="MobiDB-lite"/>
    </source>
</evidence>
<dbReference type="GO" id="GO:0052689">
    <property type="term" value="F:carboxylic ester hydrolase activity"/>
    <property type="evidence" value="ECO:0007669"/>
    <property type="project" value="UniProtKB-ARBA"/>
</dbReference>
<dbReference type="InterPro" id="IPR000675">
    <property type="entry name" value="Cutinase/axe"/>
</dbReference>
<dbReference type="Proteomes" id="UP001197093">
    <property type="component" value="Unassembled WGS sequence"/>
</dbReference>
<keyword evidence="3" id="KW-1015">Disulfide bond</keyword>
<dbReference type="SUPFAM" id="SSF53474">
    <property type="entry name" value="alpha/beta-Hydrolases"/>
    <property type="match status" value="1"/>
</dbReference>